<accession>A0A2W2AU21</accession>
<dbReference type="InterPro" id="IPR029063">
    <property type="entry name" value="SAM-dependent_MTases_sf"/>
</dbReference>
<protein>
    <recommendedName>
        <fullName evidence="3">Class I SAM-dependent methyltransferase</fullName>
    </recommendedName>
</protein>
<comment type="caution">
    <text evidence="1">The sequence shown here is derived from an EMBL/GenBank/DDBJ whole genome shotgun (WGS) entry which is preliminary data.</text>
</comment>
<dbReference type="Pfam" id="PF13489">
    <property type="entry name" value="Methyltransf_23"/>
    <property type="match status" value="1"/>
</dbReference>
<sequence length="420" mass="46528">MEIEFDLKDKMSAVESCRVCRSTNSSLYLIVRRAEGDLNLFSCHACGSLYFDGQSPASAYADIAPNSAFWLDYVQAGAGISSMLEPLLAVAPHLRGSLIDVGSGFGFVVDFWRRLGNTAIGLEPSSYGELGRQLLGVDNRSIDLETFRTENPKETFDVVFSSEVIEHTASPKNFLDGLVSLVGESGTLILTTPSPSVVSSTANPSELLSALSPGFHYCIISPTALKSMLEEHGLEVTVATHGVQTYVWATRTRGLTFSTDRFDWPMYLAYLEQISDTPDRHLSSGVLCRLFKDSLNTRDFERATSSYAKLSKLARSAYGISLESPEISSLLENKQPMTLLDQYPSWLGNALLFGALHVGFTRGDYRTKVRMLDAAIRVLERRVEVERQFGQEAAHFLPFAREQYIISLRESLESDASRHQ</sequence>
<dbReference type="RefSeq" id="WP_111199455.1">
    <property type="nucleotide sequence ID" value="NZ_QKVK01000007.1"/>
</dbReference>
<keyword evidence="2" id="KW-1185">Reference proteome</keyword>
<dbReference type="Gene3D" id="3.40.50.150">
    <property type="entry name" value="Vaccinia Virus protein VP39"/>
    <property type="match status" value="1"/>
</dbReference>
<evidence type="ECO:0000313" key="2">
    <source>
        <dbReference type="Proteomes" id="UP000248795"/>
    </source>
</evidence>
<dbReference type="AlphaFoldDB" id="A0A2W2AU21"/>
<gene>
    <name evidence="1" type="ORF">DK847_15655</name>
</gene>
<name>A0A2W2AU21_9HYPH</name>
<dbReference type="EMBL" id="QKVK01000007">
    <property type="protein sequence ID" value="PZF76070.1"/>
    <property type="molecule type" value="Genomic_DNA"/>
</dbReference>
<dbReference type="Proteomes" id="UP000248795">
    <property type="component" value="Unassembled WGS sequence"/>
</dbReference>
<organism evidence="1 2">
    <name type="scientific">Aestuariivirga litoralis</name>
    <dbReference type="NCBI Taxonomy" id="2650924"/>
    <lineage>
        <taxon>Bacteria</taxon>
        <taxon>Pseudomonadati</taxon>
        <taxon>Pseudomonadota</taxon>
        <taxon>Alphaproteobacteria</taxon>
        <taxon>Hyphomicrobiales</taxon>
        <taxon>Aestuariivirgaceae</taxon>
        <taxon>Aestuariivirga</taxon>
    </lineage>
</organism>
<evidence type="ECO:0008006" key="3">
    <source>
        <dbReference type="Google" id="ProtNLM"/>
    </source>
</evidence>
<dbReference type="PANTHER" id="PTHR43861">
    <property type="entry name" value="TRANS-ACONITATE 2-METHYLTRANSFERASE-RELATED"/>
    <property type="match status" value="1"/>
</dbReference>
<dbReference type="SUPFAM" id="SSF53335">
    <property type="entry name" value="S-adenosyl-L-methionine-dependent methyltransferases"/>
    <property type="match status" value="1"/>
</dbReference>
<reference evidence="2" key="1">
    <citation type="submission" date="2018-06" db="EMBL/GenBank/DDBJ databases">
        <title>Aestuariibacter litoralis strain KCTC 52945T.</title>
        <authorList>
            <person name="Li X."/>
            <person name="Salam N."/>
            <person name="Li J.-L."/>
            <person name="Chen Y.-M."/>
            <person name="Yang Z.-W."/>
            <person name="Zhang L.-Y."/>
            <person name="Han M.-X."/>
            <person name="Xiao M."/>
            <person name="Li W.-J."/>
        </authorList>
    </citation>
    <scope>NUCLEOTIDE SEQUENCE [LARGE SCALE GENOMIC DNA]</scope>
    <source>
        <strain evidence="2">KCTC 52945</strain>
    </source>
</reference>
<proteinExistence type="predicted"/>
<evidence type="ECO:0000313" key="1">
    <source>
        <dbReference type="EMBL" id="PZF76070.1"/>
    </source>
</evidence>